<evidence type="ECO:0000313" key="2">
    <source>
        <dbReference type="EMBL" id="PZD82383.1"/>
    </source>
</evidence>
<dbReference type="EMBL" id="QKQP01000001">
    <property type="protein sequence ID" value="PZD82383.1"/>
    <property type="molecule type" value="Genomic_DNA"/>
</dbReference>
<reference evidence="2 3" key="1">
    <citation type="submission" date="2018-06" db="EMBL/GenBank/DDBJ databases">
        <title>Draft sequence of Acidithiobacillus ferrooxidans CCM 4253.</title>
        <authorList>
            <person name="Moya-Beltran A."/>
            <person name="Castro M."/>
            <person name="Covarrubias P.C."/>
            <person name="Issotta F."/>
            <person name="Janiczek O."/>
            <person name="Mandl M."/>
            <person name="Kucera J."/>
            <person name="Quatrini R."/>
        </authorList>
    </citation>
    <scope>NUCLEOTIDE SEQUENCE [LARGE SCALE GENOMIC DNA]</scope>
    <source>
        <strain evidence="2 3">CCM 4253</strain>
    </source>
</reference>
<gene>
    <name evidence="2" type="ORF">DN052_05030</name>
</gene>
<comment type="caution">
    <text evidence="2">The sequence shown here is derived from an EMBL/GenBank/DDBJ whole genome shotgun (WGS) entry which is preliminary data.</text>
</comment>
<sequence length="329" mass="34170">MKKHILLAVMLAVFPGIASATPLSQMQADAAAIQQIGATWSQIQSASRNYAALAPFAAQEWAGQGPTVVVPLGGVEQCHNTHWDSVTQGLVTGGMNLAGDAEAEAYALQTVTMDFQQQLANYMVQQTQLGNSAAVNRLTALNGPLTQSMRTLSGLLDTAGNQVAAAMGPSTAMHPLPITVWQAGIGNVPNLAAVQYLAGPNDGAPIGWSVMPLSAIARLVDVCPTGTGSIPMLPLAAPVLSAAQQAMVDAPDLASALQPLESGSSYTIPGGGLAGGGTLSFLDGYYQTRMSLVSALASDMQPLSGYMQPIDQPLALYRQQVQQIMREVN</sequence>
<dbReference type="RefSeq" id="WP_054608697.1">
    <property type="nucleotide sequence ID" value="NZ_AP025160.1"/>
</dbReference>
<accession>A0A2W1K6Q1</accession>
<evidence type="ECO:0000256" key="1">
    <source>
        <dbReference type="SAM" id="SignalP"/>
    </source>
</evidence>
<keyword evidence="1" id="KW-0732">Signal</keyword>
<dbReference type="OrthoDB" id="5298758at2"/>
<protein>
    <submittedName>
        <fullName evidence="2">Uncharacterized protein</fullName>
    </submittedName>
</protein>
<feature type="signal peptide" evidence="1">
    <location>
        <begin position="1"/>
        <end position="20"/>
    </location>
</feature>
<dbReference type="Proteomes" id="UP000248886">
    <property type="component" value="Unassembled WGS sequence"/>
</dbReference>
<feature type="chain" id="PRO_5016141063" evidence="1">
    <location>
        <begin position="21"/>
        <end position="329"/>
    </location>
</feature>
<evidence type="ECO:0000313" key="3">
    <source>
        <dbReference type="Proteomes" id="UP000248886"/>
    </source>
</evidence>
<organism evidence="2 3">
    <name type="scientific">Acidithiobacillus ferrooxidans</name>
    <name type="common">Thiobacillus ferrooxidans</name>
    <dbReference type="NCBI Taxonomy" id="920"/>
    <lineage>
        <taxon>Bacteria</taxon>
        <taxon>Pseudomonadati</taxon>
        <taxon>Pseudomonadota</taxon>
        <taxon>Acidithiobacillia</taxon>
        <taxon>Acidithiobacillales</taxon>
        <taxon>Acidithiobacillaceae</taxon>
        <taxon>Acidithiobacillus</taxon>
    </lineage>
</organism>
<proteinExistence type="predicted"/>
<name>A0A2W1K6Q1_ACIFR</name>
<dbReference type="AlphaFoldDB" id="A0A2W1K6Q1"/>